<name>A0A6A2Z5I1_HIBSY</name>
<organism evidence="2 3">
    <name type="scientific">Hibiscus syriacus</name>
    <name type="common">Rose of Sharon</name>
    <dbReference type="NCBI Taxonomy" id="106335"/>
    <lineage>
        <taxon>Eukaryota</taxon>
        <taxon>Viridiplantae</taxon>
        <taxon>Streptophyta</taxon>
        <taxon>Embryophyta</taxon>
        <taxon>Tracheophyta</taxon>
        <taxon>Spermatophyta</taxon>
        <taxon>Magnoliopsida</taxon>
        <taxon>eudicotyledons</taxon>
        <taxon>Gunneridae</taxon>
        <taxon>Pentapetalae</taxon>
        <taxon>rosids</taxon>
        <taxon>malvids</taxon>
        <taxon>Malvales</taxon>
        <taxon>Malvaceae</taxon>
        <taxon>Malvoideae</taxon>
        <taxon>Hibiscus</taxon>
    </lineage>
</organism>
<proteinExistence type="predicted"/>
<evidence type="ECO:0000313" key="3">
    <source>
        <dbReference type="Proteomes" id="UP000436088"/>
    </source>
</evidence>
<accession>A0A6A2Z5I1</accession>
<comment type="caution">
    <text evidence="2">The sequence shown here is derived from an EMBL/GenBank/DDBJ whole genome shotgun (WGS) entry which is preliminary data.</text>
</comment>
<dbReference type="AlphaFoldDB" id="A0A6A2Z5I1"/>
<feature type="transmembrane region" description="Helical" evidence="1">
    <location>
        <begin position="15"/>
        <end position="40"/>
    </location>
</feature>
<keyword evidence="1" id="KW-0472">Membrane</keyword>
<evidence type="ECO:0000313" key="2">
    <source>
        <dbReference type="EMBL" id="KAE8687264.1"/>
    </source>
</evidence>
<sequence>MAPFFSCVVLDKKGFGLFVSVDFCGLICWPMIICLLWVLVSLGFTVAMAPCVGHRGGVFIPTPPVVYSDDNGVMNVTAEIPGWFSPGILGQRPAVSHGS</sequence>
<keyword evidence="3" id="KW-1185">Reference proteome</keyword>
<protein>
    <submittedName>
        <fullName evidence="2">Uncharacterized protein</fullName>
    </submittedName>
</protein>
<evidence type="ECO:0000256" key="1">
    <source>
        <dbReference type="SAM" id="Phobius"/>
    </source>
</evidence>
<dbReference type="EMBL" id="VEPZ02001205">
    <property type="protein sequence ID" value="KAE8687264.1"/>
    <property type="molecule type" value="Genomic_DNA"/>
</dbReference>
<keyword evidence="1" id="KW-0812">Transmembrane</keyword>
<dbReference type="Proteomes" id="UP000436088">
    <property type="component" value="Unassembled WGS sequence"/>
</dbReference>
<gene>
    <name evidence="2" type="ORF">F3Y22_tig00111022pilonHSYRG00375</name>
</gene>
<keyword evidence="1" id="KW-1133">Transmembrane helix</keyword>
<reference evidence="2" key="1">
    <citation type="submission" date="2019-09" db="EMBL/GenBank/DDBJ databases">
        <title>Draft genome information of white flower Hibiscus syriacus.</title>
        <authorList>
            <person name="Kim Y.-M."/>
        </authorList>
    </citation>
    <scope>NUCLEOTIDE SEQUENCE [LARGE SCALE GENOMIC DNA]</scope>
    <source>
        <strain evidence="2">YM2019G1</strain>
    </source>
</reference>